<dbReference type="Pfam" id="PF03795">
    <property type="entry name" value="YCII"/>
    <property type="match status" value="1"/>
</dbReference>
<dbReference type="PANTHER" id="PTHR33606:SF3">
    <property type="entry name" value="PROTEIN YCII"/>
    <property type="match status" value="1"/>
</dbReference>
<dbReference type="InterPro" id="IPR011008">
    <property type="entry name" value="Dimeric_a/b-barrel"/>
</dbReference>
<reference evidence="3 4" key="1">
    <citation type="submission" date="2015-09" db="EMBL/GenBank/DDBJ databases">
        <authorList>
            <person name="Jackson K.R."/>
            <person name="Lunt B.L."/>
            <person name="Fisher J.N.B."/>
            <person name="Gardner A.V."/>
            <person name="Bailey M.E."/>
            <person name="Deus L.M."/>
            <person name="Earl A.S."/>
            <person name="Gibby P.D."/>
            <person name="Hartmann K.A."/>
            <person name="Liu J.E."/>
            <person name="Manci A.M."/>
            <person name="Nielsen D.A."/>
            <person name="Solomon M.B."/>
            <person name="Breakwell D.P."/>
            <person name="Burnett S.H."/>
            <person name="Grose J.H."/>
        </authorList>
    </citation>
    <scope>NUCLEOTIDE SEQUENCE [LARGE SCALE GENOMIC DNA]</scope>
    <source>
        <strain evidence="3 4">16</strain>
    </source>
</reference>
<dbReference type="InterPro" id="IPR005545">
    <property type="entry name" value="YCII"/>
</dbReference>
<dbReference type="Gene3D" id="3.30.70.1060">
    <property type="entry name" value="Dimeric alpha+beta barrel"/>
    <property type="match status" value="1"/>
</dbReference>
<dbReference type="SUPFAM" id="SSF54909">
    <property type="entry name" value="Dimeric alpha+beta barrel"/>
    <property type="match status" value="1"/>
</dbReference>
<proteinExistence type="inferred from homology"/>
<gene>
    <name evidence="3" type="ORF">ABB55_12520</name>
</gene>
<reference evidence="3 4" key="2">
    <citation type="submission" date="2015-10" db="EMBL/GenBank/DDBJ databases">
        <title>Draft Genome Sequence of Prosthecomicrobium hirschii ATCC 27832.</title>
        <authorList>
            <person name="Daniel J."/>
            <person name="Givan S.A."/>
            <person name="Brun Y.V."/>
            <person name="Brown P.J."/>
        </authorList>
    </citation>
    <scope>NUCLEOTIDE SEQUENCE [LARGE SCALE GENOMIC DNA]</scope>
    <source>
        <strain evidence="3 4">16</strain>
    </source>
</reference>
<dbReference type="InterPro" id="IPR051807">
    <property type="entry name" value="Sec-metab_biosynth-assoc"/>
</dbReference>
<evidence type="ECO:0000313" key="3">
    <source>
        <dbReference type="EMBL" id="KPL52938.1"/>
    </source>
</evidence>
<dbReference type="AlphaFoldDB" id="A0A0P6W1D2"/>
<dbReference type="PANTHER" id="PTHR33606">
    <property type="entry name" value="PROTEIN YCII"/>
    <property type="match status" value="1"/>
</dbReference>
<dbReference type="EMBL" id="LJYW01000001">
    <property type="protein sequence ID" value="KPL52938.1"/>
    <property type="molecule type" value="Genomic_DNA"/>
</dbReference>
<keyword evidence="4" id="KW-1185">Reference proteome</keyword>
<protein>
    <recommendedName>
        <fullName evidence="2">YCII-related domain-containing protein</fullName>
    </recommendedName>
</protein>
<accession>A0A0P6W1D2</accession>
<feature type="domain" description="YCII-related" evidence="2">
    <location>
        <begin position="5"/>
        <end position="93"/>
    </location>
</feature>
<evidence type="ECO:0000259" key="2">
    <source>
        <dbReference type="Pfam" id="PF03795"/>
    </source>
</evidence>
<dbReference type="Proteomes" id="UP000048984">
    <property type="component" value="Unassembled WGS sequence"/>
</dbReference>
<comment type="caution">
    <text evidence="3">The sequence shown here is derived from an EMBL/GenBank/DDBJ whole genome shotgun (WGS) entry which is preliminary data.</text>
</comment>
<evidence type="ECO:0000256" key="1">
    <source>
        <dbReference type="ARBA" id="ARBA00007689"/>
    </source>
</evidence>
<organism evidence="3 4">
    <name type="scientific">Prosthecodimorpha hirschii</name>
    <dbReference type="NCBI Taxonomy" id="665126"/>
    <lineage>
        <taxon>Bacteria</taxon>
        <taxon>Pseudomonadati</taxon>
        <taxon>Pseudomonadota</taxon>
        <taxon>Alphaproteobacteria</taxon>
        <taxon>Hyphomicrobiales</taxon>
        <taxon>Ancalomicrobiaceae</taxon>
        <taxon>Prosthecodimorpha</taxon>
    </lineage>
</organism>
<name>A0A0P6W1D2_9HYPH</name>
<sequence>MSTTFWLMVCRHRPGLDALRAAHRDAHRAHVASGGGGLARVLVGSATTAEDGASPTGNFGILEAASREAAEAFAAADPYALAGLVETIEITPLSAQFQAHRIDPMTPRAA</sequence>
<dbReference type="RefSeq" id="WP_054359101.1">
    <property type="nucleotide sequence ID" value="NZ_LJYW01000001.1"/>
</dbReference>
<dbReference type="STRING" id="665126.ABB55_12520"/>
<comment type="similarity">
    <text evidence="1">Belongs to the YciI family.</text>
</comment>
<evidence type="ECO:0000313" key="4">
    <source>
        <dbReference type="Proteomes" id="UP000048984"/>
    </source>
</evidence>